<dbReference type="InterPro" id="IPR007235">
    <property type="entry name" value="Glyco_trans_28_C"/>
</dbReference>
<evidence type="ECO:0000259" key="7">
    <source>
        <dbReference type="Pfam" id="PF06925"/>
    </source>
</evidence>
<keyword evidence="3" id="KW-0328">Glycosyltransferase</keyword>
<dbReference type="Pfam" id="PF06925">
    <property type="entry name" value="MGDG_synth"/>
    <property type="match status" value="1"/>
</dbReference>
<evidence type="ECO:0000256" key="1">
    <source>
        <dbReference type="ARBA" id="ARBA00006962"/>
    </source>
</evidence>
<comment type="similarity">
    <text evidence="1">Belongs to the glycosyltransferase 28 family.</text>
</comment>
<evidence type="ECO:0000256" key="3">
    <source>
        <dbReference type="ARBA" id="ARBA00022676"/>
    </source>
</evidence>
<proteinExistence type="inferred from homology"/>
<evidence type="ECO:0000256" key="4">
    <source>
        <dbReference type="ARBA" id="ARBA00022679"/>
    </source>
</evidence>
<dbReference type="InterPro" id="IPR050519">
    <property type="entry name" value="Glycosyltransf_28_UgtP"/>
</dbReference>
<accession>A0AAW2SNA4</accession>
<reference evidence="8" key="1">
    <citation type="submission" date="2020-06" db="EMBL/GenBank/DDBJ databases">
        <authorList>
            <person name="Li T."/>
            <person name="Hu X."/>
            <person name="Zhang T."/>
            <person name="Song X."/>
            <person name="Zhang H."/>
            <person name="Dai N."/>
            <person name="Sheng W."/>
            <person name="Hou X."/>
            <person name="Wei L."/>
        </authorList>
    </citation>
    <scope>NUCLEOTIDE SEQUENCE</scope>
    <source>
        <strain evidence="8">KEN1</strain>
        <tissue evidence="8">Leaf</tissue>
    </source>
</reference>
<dbReference type="PANTHER" id="PTHR43025">
    <property type="entry name" value="MONOGALACTOSYLDIACYLGLYCEROL SYNTHASE"/>
    <property type="match status" value="1"/>
</dbReference>
<evidence type="ECO:0000256" key="5">
    <source>
        <dbReference type="ARBA" id="ARBA00046299"/>
    </source>
</evidence>
<sequence>MQASTVSQEPTNPFGFVSQLGYFVSSRLNPDGNSTFLSNSLYLDARKKPKAVASLSLSTKGAAFSIRRNNGCRDDGNGVLEESDGVPTNGVVSDAPKKVLILMSDTGGGHRASAEAIKAAFSEEFGDEYQVFITDLWTDHTPWPFNQLPKSYNFLVKHGTLWKMTYYASAPRVIHRTNFAATSTFIAREVAKGLMKYQPDIIISVHPLMQHVPLRILRAKGLLKKIVFTTVVTDLSTCHPTCKPWSILPSKDELRRDLGMDEHLPAVLLMVVVKVWAPLRPLLELLEMHYMMKLMENRLVRQLFYLAPIHQMGTVKLTHFCISGKGFVSKMEECMGACDCIITKAGPGTIAEAMIRGLPIILNDYIAGQEAGNVPYVVQNGCGKFSKSPKEIAKIVSQWFGPKQDELVAMSQNSLRLARPDAVFKIVHDLHELVENILSQK</sequence>
<keyword evidence="4" id="KW-0808">Transferase</keyword>
<dbReference type="GO" id="GO:0046509">
    <property type="term" value="F:1,2-diacylglycerol 3-beta-galactosyltransferase activity"/>
    <property type="evidence" value="ECO:0007669"/>
    <property type="project" value="UniProtKB-EC"/>
</dbReference>
<evidence type="ECO:0000259" key="6">
    <source>
        <dbReference type="Pfam" id="PF04101"/>
    </source>
</evidence>
<feature type="domain" description="Glycosyl transferase family 28 C-terminal" evidence="6">
    <location>
        <begin position="325"/>
        <end position="383"/>
    </location>
</feature>
<name>A0AAW2SNA4_9LAMI</name>
<dbReference type="Gene3D" id="3.40.50.2000">
    <property type="entry name" value="Glycogen Phosphorylase B"/>
    <property type="match status" value="1"/>
</dbReference>
<dbReference type="EMBL" id="JACGWN010000016">
    <property type="protein sequence ID" value="KAL0393917.1"/>
    <property type="molecule type" value="Genomic_DNA"/>
</dbReference>
<dbReference type="GO" id="GO:0009247">
    <property type="term" value="P:glycolipid biosynthetic process"/>
    <property type="evidence" value="ECO:0007669"/>
    <property type="project" value="InterPro"/>
</dbReference>
<dbReference type="InterPro" id="IPR009695">
    <property type="entry name" value="Diacylglyc_glucosyltr_N"/>
</dbReference>
<dbReference type="SUPFAM" id="SSF53756">
    <property type="entry name" value="UDP-Glycosyltransferase/glycogen phosphorylase"/>
    <property type="match status" value="1"/>
</dbReference>
<dbReference type="PANTHER" id="PTHR43025:SF3">
    <property type="entry name" value="MONOGALACTOSYLDIACYLGLYCEROL SYNTHASE 1, CHLOROPLASTIC"/>
    <property type="match status" value="1"/>
</dbReference>
<protein>
    <recommendedName>
        <fullName evidence="2">monogalactosyldiacylglycerol synthase</fullName>
        <ecNumber evidence="2">2.4.1.46</ecNumber>
    </recommendedName>
</protein>
<dbReference type="AlphaFoldDB" id="A0AAW2SNA4"/>
<evidence type="ECO:0000256" key="2">
    <source>
        <dbReference type="ARBA" id="ARBA00012615"/>
    </source>
</evidence>
<comment type="caution">
    <text evidence="8">The sequence shown here is derived from an EMBL/GenBank/DDBJ whole genome shotgun (WGS) entry which is preliminary data.</text>
</comment>
<dbReference type="Pfam" id="PF04101">
    <property type="entry name" value="Glyco_tran_28_C"/>
    <property type="match status" value="1"/>
</dbReference>
<dbReference type="EC" id="2.4.1.46" evidence="2"/>
<gene>
    <name evidence="8" type="ORF">Slati_4357900</name>
</gene>
<comment type="subcellular location">
    <subcellularLocation>
        <location evidence="5">Plastid</location>
        <location evidence="5">Chloroplast membrane</location>
    </subcellularLocation>
</comment>
<organism evidence="8">
    <name type="scientific">Sesamum latifolium</name>
    <dbReference type="NCBI Taxonomy" id="2727402"/>
    <lineage>
        <taxon>Eukaryota</taxon>
        <taxon>Viridiplantae</taxon>
        <taxon>Streptophyta</taxon>
        <taxon>Embryophyta</taxon>
        <taxon>Tracheophyta</taxon>
        <taxon>Spermatophyta</taxon>
        <taxon>Magnoliopsida</taxon>
        <taxon>eudicotyledons</taxon>
        <taxon>Gunneridae</taxon>
        <taxon>Pentapetalae</taxon>
        <taxon>asterids</taxon>
        <taxon>lamiids</taxon>
        <taxon>Lamiales</taxon>
        <taxon>Pedaliaceae</taxon>
        <taxon>Sesamum</taxon>
    </lineage>
</organism>
<dbReference type="GO" id="GO:0031969">
    <property type="term" value="C:chloroplast membrane"/>
    <property type="evidence" value="ECO:0007669"/>
    <property type="project" value="UniProtKB-SubCell"/>
</dbReference>
<evidence type="ECO:0000313" key="8">
    <source>
        <dbReference type="EMBL" id="KAL0393917.1"/>
    </source>
</evidence>
<feature type="domain" description="Diacylglycerol glucosyltransferase N-terminal" evidence="7">
    <location>
        <begin position="110"/>
        <end position="241"/>
    </location>
</feature>
<reference evidence="8" key="2">
    <citation type="journal article" date="2024" name="Plant">
        <title>Genomic evolution and insights into agronomic trait innovations of Sesamum species.</title>
        <authorList>
            <person name="Miao H."/>
            <person name="Wang L."/>
            <person name="Qu L."/>
            <person name="Liu H."/>
            <person name="Sun Y."/>
            <person name="Le M."/>
            <person name="Wang Q."/>
            <person name="Wei S."/>
            <person name="Zheng Y."/>
            <person name="Lin W."/>
            <person name="Duan Y."/>
            <person name="Cao H."/>
            <person name="Xiong S."/>
            <person name="Wang X."/>
            <person name="Wei L."/>
            <person name="Li C."/>
            <person name="Ma Q."/>
            <person name="Ju M."/>
            <person name="Zhao R."/>
            <person name="Li G."/>
            <person name="Mu C."/>
            <person name="Tian Q."/>
            <person name="Mei H."/>
            <person name="Zhang T."/>
            <person name="Gao T."/>
            <person name="Zhang H."/>
        </authorList>
    </citation>
    <scope>NUCLEOTIDE SEQUENCE</scope>
    <source>
        <strain evidence="8">KEN1</strain>
    </source>
</reference>